<evidence type="ECO:0000313" key="7">
    <source>
        <dbReference type="EMBL" id="RFU17841.1"/>
    </source>
</evidence>
<comment type="caution">
    <text evidence="7">The sequence shown here is derived from an EMBL/GenBank/DDBJ whole genome shotgun (WGS) entry which is preliminary data.</text>
</comment>
<dbReference type="EMBL" id="QVQT01000002">
    <property type="protein sequence ID" value="RFU17841.1"/>
    <property type="molecule type" value="Genomic_DNA"/>
</dbReference>
<dbReference type="GO" id="GO:0046872">
    <property type="term" value="F:metal ion binding"/>
    <property type="evidence" value="ECO:0007669"/>
    <property type="project" value="UniProtKB-KW"/>
</dbReference>
<dbReference type="Proteomes" id="UP000264702">
    <property type="component" value="Unassembled WGS sequence"/>
</dbReference>
<evidence type="ECO:0000256" key="5">
    <source>
        <dbReference type="SAM" id="SignalP"/>
    </source>
</evidence>
<evidence type="ECO:0000256" key="2">
    <source>
        <dbReference type="ARBA" id="ARBA00022723"/>
    </source>
</evidence>
<organism evidence="7 8">
    <name type="scientific">Paracidobacterium acidisoli</name>
    <dbReference type="NCBI Taxonomy" id="2303751"/>
    <lineage>
        <taxon>Bacteria</taxon>
        <taxon>Pseudomonadati</taxon>
        <taxon>Acidobacteriota</taxon>
        <taxon>Terriglobia</taxon>
        <taxon>Terriglobales</taxon>
        <taxon>Acidobacteriaceae</taxon>
        <taxon>Paracidobacterium</taxon>
    </lineage>
</organism>
<feature type="chain" id="PRO_5016695784" evidence="5">
    <location>
        <begin position="29"/>
        <end position="148"/>
    </location>
</feature>
<feature type="domain" description="Cytochrome c" evidence="6">
    <location>
        <begin position="42"/>
        <end position="122"/>
    </location>
</feature>
<dbReference type="AlphaFoldDB" id="A0A372ISS9"/>
<sequence>MKRSMAVCIGFIVCGVAQPIYLVHAAQAAGGASTQDGVYTSEQADQGKALYTAKMCSTCHGATLGGFGQNPPLAGNDFLNNWSDQTVGDLFSKIQTTMPATAPGSLKPEETAQIVAYILSANKFPAGKTELPQDTAKLKTIHITKPQP</sequence>
<evidence type="ECO:0000256" key="3">
    <source>
        <dbReference type="ARBA" id="ARBA00023004"/>
    </source>
</evidence>
<dbReference type="SUPFAM" id="SSF46626">
    <property type="entry name" value="Cytochrome c"/>
    <property type="match status" value="1"/>
</dbReference>
<dbReference type="GO" id="GO:0020037">
    <property type="term" value="F:heme binding"/>
    <property type="evidence" value="ECO:0007669"/>
    <property type="project" value="InterPro"/>
</dbReference>
<dbReference type="PROSITE" id="PS51007">
    <property type="entry name" value="CYTC"/>
    <property type="match status" value="1"/>
</dbReference>
<dbReference type="Pfam" id="PF13442">
    <property type="entry name" value="Cytochrome_CBB3"/>
    <property type="match status" value="1"/>
</dbReference>
<dbReference type="Gene3D" id="1.10.760.10">
    <property type="entry name" value="Cytochrome c-like domain"/>
    <property type="match status" value="1"/>
</dbReference>
<dbReference type="InterPro" id="IPR036909">
    <property type="entry name" value="Cyt_c-like_dom_sf"/>
</dbReference>
<evidence type="ECO:0000256" key="1">
    <source>
        <dbReference type="ARBA" id="ARBA00022617"/>
    </source>
</evidence>
<keyword evidence="3 4" id="KW-0408">Iron</keyword>
<gene>
    <name evidence="7" type="ORF">D0Y96_06965</name>
</gene>
<protein>
    <submittedName>
        <fullName evidence="7">Cytochrome c</fullName>
    </submittedName>
</protein>
<reference evidence="7 8" key="1">
    <citation type="submission" date="2018-08" db="EMBL/GenBank/DDBJ databases">
        <title>Acidipila sp. 4G-K13, an acidobacterium isolated from forest soil.</title>
        <authorList>
            <person name="Gao Z.-H."/>
            <person name="Qiu L.-H."/>
        </authorList>
    </citation>
    <scope>NUCLEOTIDE SEQUENCE [LARGE SCALE GENOMIC DNA]</scope>
    <source>
        <strain evidence="7 8">4G-K13</strain>
    </source>
</reference>
<evidence type="ECO:0000256" key="4">
    <source>
        <dbReference type="PROSITE-ProRule" id="PRU00433"/>
    </source>
</evidence>
<proteinExistence type="predicted"/>
<dbReference type="GO" id="GO:0009055">
    <property type="term" value="F:electron transfer activity"/>
    <property type="evidence" value="ECO:0007669"/>
    <property type="project" value="InterPro"/>
</dbReference>
<dbReference type="InterPro" id="IPR009056">
    <property type="entry name" value="Cyt_c-like_dom"/>
</dbReference>
<evidence type="ECO:0000259" key="6">
    <source>
        <dbReference type="PROSITE" id="PS51007"/>
    </source>
</evidence>
<keyword evidence="1 4" id="KW-0349">Heme</keyword>
<keyword evidence="8" id="KW-1185">Reference proteome</keyword>
<feature type="signal peptide" evidence="5">
    <location>
        <begin position="1"/>
        <end position="28"/>
    </location>
</feature>
<name>A0A372ISS9_9BACT</name>
<evidence type="ECO:0000313" key="8">
    <source>
        <dbReference type="Proteomes" id="UP000264702"/>
    </source>
</evidence>
<keyword evidence="5" id="KW-0732">Signal</keyword>
<keyword evidence="2 4" id="KW-0479">Metal-binding</keyword>
<accession>A0A372ISS9</accession>